<proteinExistence type="predicted"/>
<protein>
    <submittedName>
        <fullName evidence="2">Uncharacterized protein</fullName>
    </submittedName>
</protein>
<reference evidence="2 3" key="1">
    <citation type="journal article" date="2024" name="Int. J. Syst. Evol. Microbiol.">
        <title>Lacrimispora brassicae sp. nov. isolated from fermented cabbage, and proposal of Clostridium indicum Gundawar et al. 2019 and Clostridium methoxybenzovorans Mechichi et al. 1999 as heterotypic synonyms of Lacrimispora amygdalina (Parshina et al. 2003) Haas and Blanchard 2020 and Lacrimispora indolis (McClung and McCoy 1957) Haas and Blanchard 2020, respectively.</title>
        <authorList>
            <person name="Kobayashi H."/>
            <person name="Tanizawa Y."/>
            <person name="Sakamoto M."/>
            <person name="Ohkuma M."/>
            <person name="Tohno M."/>
        </authorList>
    </citation>
    <scope>NUCLEOTIDE SEQUENCE [LARGE SCALE GENOMIC DNA]</scope>
    <source>
        <strain evidence="2 3">DSM 12857</strain>
    </source>
</reference>
<accession>A0ABQ5M0G8</accession>
<dbReference type="Proteomes" id="UP001419084">
    <property type="component" value="Unassembled WGS sequence"/>
</dbReference>
<organism evidence="2 3">
    <name type="scientific">Lacrimispora amygdalina</name>
    <dbReference type="NCBI Taxonomy" id="253257"/>
    <lineage>
        <taxon>Bacteria</taxon>
        <taxon>Bacillati</taxon>
        <taxon>Bacillota</taxon>
        <taxon>Clostridia</taxon>
        <taxon>Lachnospirales</taxon>
        <taxon>Lachnospiraceae</taxon>
        <taxon>Lacrimispora</taxon>
    </lineage>
</organism>
<evidence type="ECO:0000313" key="2">
    <source>
        <dbReference type="EMBL" id="GLB28449.1"/>
    </source>
</evidence>
<keyword evidence="1" id="KW-0472">Membrane</keyword>
<keyword evidence="3" id="KW-1185">Reference proteome</keyword>
<feature type="transmembrane region" description="Helical" evidence="1">
    <location>
        <begin position="20"/>
        <end position="44"/>
    </location>
</feature>
<keyword evidence="1" id="KW-1133">Transmembrane helix</keyword>
<comment type="caution">
    <text evidence="2">The sequence shown here is derived from an EMBL/GenBank/DDBJ whole genome shotgun (WGS) entry which is preliminary data.</text>
</comment>
<dbReference type="EMBL" id="BRPJ01000006">
    <property type="protein sequence ID" value="GLB28449.1"/>
    <property type="molecule type" value="Genomic_DNA"/>
</dbReference>
<keyword evidence="1" id="KW-0812">Transmembrane</keyword>
<evidence type="ECO:0000256" key="1">
    <source>
        <dbReference type="SAM" id="Phobius"/>
    </source>
</evidence>
<evidence type="ECO:0000313" key="3">
    <source>
        <dbReference type="Proteomes" id="UP001419084"/>
    </source>
</evidence>
<gene>
    <name evidence="2" type="ORF">LAD12857_03720</name>
</gene>
<sequence>MEILEIFRYKKLFLEKYDYITVMILYLFLCSFVSIINIMIVNFISKYINEKNIKDILIAKSTYKG</sequence>
<name>A0ABQ5M0G8_9FIRM</name>